<dbReference type="Gene3D" id="1.10.10.2910">
    <property type="match status" value="1"/>
</dbReference>
<sequence>MNDVRSPSRWANDISVVLRQVLADDRFPIAVIDVASEISRQLYPDDAITLIKSRRIDGFEGMLAPAPRDRGKTGWGIFYNDDIEVPSRINFTLAHEFGHYLVHRLKFPDGIRCDQRAMTQWNSKYAEIESEANQFAASLLMPLDDFRKKLPQNVAPTFSDIGACASRYDVSLTAAILRWLEYTSKRAVLVASTDGFILWAKPSKPALKSGLFIRTRNVSPVPLPERSPAFNRKLISGQNSPIRHDAGVWFPHESCEETVLFADRFDFALSLLHFDDAEPQFDYEAEDEEEALASTDLFMRRR</sequence>
<evidence type="ECO:0000259" key="1">
    <source>
        <dbReference type="Pfam" id="PF06114"/>
    </source>
</evidence>
<protein>
    <submittedName>
        <fullName evidence="2">ImmA/IrrE family metallo-endopeptidase</fullName>
    </submittedName>
</protein>
<dbReference type="InterPro" id="IPR010359">
    <property type="entry name" value="IrrE_HExxH"/>
</dbReference>
<accession>A0A399QPK4</accession>
<organism evidence="2 3">
    <name type="scientific">Henriciella barbarensis</name>
    <dbReference type="NCBI Taxonomy" id="86342"/>
    <lineage>
        <taxon>Bacteria</taxon>
        <taxon>Pseudomonadati</taxon>
        <taxon>Pseudomonadota</taxon>
        <taxon>Alphaproteobacteria</taxon>
        <taxon>Hyphomonadales</taxon>
        <taxon>Hyphomonadaceae</taxon>
        <taxon>Henriciella</taxon>
    </lineage>
</organism>
<dbReference type="PANTHER" id="PTHR43236">
    <property type="entry name" value="ANTITOXIN HIGA1"/>
    <property type="match status" value="1"/>
</dbReference>
<evidence type="ECO:0000313" key="2">
    <source>
        <dbReference type="EMBL" id="RIJ20778.1"/>
    </source>
</evidence>
<evidence type="ECO:0000313" key="3">
    <source>
        <dbReference type="Proteomes" id="UP000265431"/>
    </source>
</evidence>
<dbReference type="Proteomes" id="UP000265431">
    <property type="component" value="Unassembled WGS sequence"/>
</dbReference>
<dbReference type="EMBL" id="QWGB01000011">
    <property type="protein sequence ID" value="RIJ20778.1"/>
    <property type="molecule type" value="Genomic_DNA"/>
</dbReference>
<dbReference type="InterPro" id="IPR052345">
    <property type="entry name" value="Rad_response_metalloprotease"/>
</dbReference>
<reference evidence="2 3" key="1">
    <citation type="submission" date="2018-08" db="EMBL/GenBank/DDBJ databases">
        <title>Henriciella mobilis sp. nov., isolated from seawater.</title>
        <authorList>
            <person name="Cheng H."/>
            <person name="Wu Y.-H."/>
            <person name="Xu X.-W."/>
            <person name="Guo L.-L."/>
        </authorList>
    </citation>
    <scope>NUCLEOTIDE SEQUENCE [LARGE SCALE GENOMIC DNA]</scope>
    <source>
        <strain evidence="2 3">CCUG66934</strain>
    </source>
</reference>
<dbReference type="OrthoDB" id="9794834at2"/>
<dbReference type="AlphaFoldDB" id="A0A399QPK4"/>
<comment type="caution">
    <text evidence="2">The sequence shown here is derived from an EMBL/GenBank/DDBJ whole genome shotgun (WGS) entry which is preliminary data.</text>
</comment>
<dbReference type="PANTHER" id="PTHR43236:SF2">
    <property type="entry name" value="BLL0069 PROTEIN"/>
    <property type="match status" value="1"/>
</dbReference>
<feature type="domain" description="IrrE N-terminal-like" evidence="1">
    <location>
        <begin position="74"/>
        <end position="179"/>
    </location>
</feature>
<dbReference type="RefSeq" id="WP_119380624.1">
    <property type="nucleotide sequence ID" value="NZ_QWGB01000011.1"/>
</dbReference>
<proteinExistence type="predicted"/>
<gene>
    <name evidence="2" type="ORF">D1224_14255</name>
</gene>
<dbReference type="Pfam" id="PF06114">
    <property type="entry name" value="Peptidase_M78"/>
    <property type="match status" value="1"/>
</dbReference>
<keyword evidence="3" id="KW-1185">Reference proteome</keyword>
<name>A0A399QPK4_9PROT</name>